<keyword evidence="3" id="KW-1185">Reference proteome</keyword>
<reference evidence="2 3" key="1">
    <citation type="journal article" date="2019" name="Int. J. Syst. Evol. Microbiol.">
        <title>The Global Catalogue of Microorganisms (GCM) 10K type strain sequencing project: providing services to taxonomists for standard genome sequencing and annotation.</title>
        <authorList>
            <consortium name="The Broad Institute Genomics Platform"/>
            <consortium name="The Broad Institute Genome Sequencing Center for Infectious Disease"/>
            <person name="Wu L."/>
            <person name="Ma J."/>
        </authorList>
    </citation>
    <scope>NUCLEOTIDE SEQUENCE [LARGE SCALE GENOMIC DNA]</scope>
    <source>
        <strain evidence="2 3">JCM 16013</strain>
    </source>
</reference>
<proteinExistence type="predicted"/>
<evidence type="ECO:0008006" key="4">
    <source>
        <dbReference type="Google" id="ProtNLM"/>
    </source>
</evidence>
<dbReference type="EMBL" id="BAAAQM010000093">
    <property type="protein sequence ID" value="GAA2006795.1"/>
    <property type="molecule type" value="Genomic_DNA"/>
</dbReference>
<accession>A0ABN2TF51</accession>
<feature type="region of interest" description="Disordered" evidence="1">
    <location>
        <begin position="268"/>
        <end position="288"/>
    </location>
</feature>
<evidence type="ECO:0000313" key="2">
    <source>
        <dbReference type="EMBL" id="GAA2006795.1"/>
    </source>
</evidence>
<dbReference type="SUPFAM" id="SSF52777">
    <property type="entry name" value="CoA-dependent acyltransferases"/>
    <property type="match status" value="1"/>
</dbReference>
<sequence length="288" mass="30894">MRPEEPVAPMRARGIETRRFPAAGRLAIAAERACRHRTAMHYLLTADVTAARRLMAMSPQTLSLTGFVTASVARTVAETPVVHAYRDWRGRLVTHRHVDVMVPIEQRSGGGSRIVPHVVADADARDITEISTELLAVGDTPTTGVLGALPLLPRVPGLARAASTLLDRSVRQRRHVGTVLVATSGMRDIGEAFGVAASPLAPLMPLQVVIGSVCPHQHRTSNIIEQHEILNLTLTFDRSIVSTAQAARFATRLCSALEHAEVLQAHGIAPRQPSHRLPSPSATAAPVG</sequence>
<comment type="caution">
    <text evidence="2">The sequence shown here is derived from an EMBL/GenBank/DDBJ whole genome shotgun (WGS) entry which is preliminary data.</text>
</comment>
<dbReference type="RefSeq" id="WP_344663049.1">
    <property type="nucleotide sequence ID" value="NZ_BAAAQM010000093.1"/>
</dbReference>
<dbReference type="Gene3D" id="3.30.559.10">
    <property type="entry name" value="Chloramphenicol acetyltransferase-like domain"/>
    <property type="match status" value="1"/>
</dbReference>
<organism evidence="2 3">
    <name type="scientific">Catenulispora subtropica</name>
    <dbReference type="NCBI Taxonomy" id="450798"/>
    <lineage>
        <taxon>Bacteria</taxon>
        <taxon>Bacillati</taxon>
        <taxon>Actinomycetota</taxon>
        <taxon>Actinomycetes</taxon>
        <taxon>Catenulisporales</taxon>
        <taxon>Catenulisporaceae</taxon>
        <taxon>Catenulispora</taxon>
    </lineage>
</organism>
<dbReference type="InterPro" id="IPR023213">
    <property type="entry name" value="CAT-like_dom_sf"/>
</dbReference>
<name>A0ABN2TF51_9ACTN</name>
<gene>
    <name evidence="2" type="ORF">GCM10009838_86410</name>
</gene>
<evidence type="ECO:0000313" key="3">
    <source>
        <dbReference type="Proteomes" id="UP001499854"/>
    </source>
</evidence>
<protein>
    <recommendedName>
        <fullName evidence="4">Catalytic domain of components of various dehydrogenase complexes</fullName>
    </recommendedName>
</protein>
<evidence type="ECO:0000256" key="1">
    <source>
        <dbReference type="SAM" id="MobiDB-lite"/>
    </source>
</evidence>
<dbReference type="Proteomes" id="UP001499854">
    <property type="component" value="Unassembled WGS sequence"/>
</dbReference>